<evidence type="ECO:0000259" key="10">
    <source>
        <dbReference type="Pfam" id="PF07730"/>
    </source>
</evidence>
<evidence type="ECO:0000259" key="9">
    <source>
        <dbReference type="Pfam" id="PF02518"/>
    </source>
</evidence>
<dbReference type="Pfam" id="PF02518">
    <property type="entry name" value="HATPase_c"/>
    <property type="match status" value="1"/>
</dbReference>
<dbReference type="GO" id="GO:0000155">
    <property type="term" value="F:phosphorelay sensor kinase activity"/>
    <property type="evidence" value="ECO:0007669"/>
    <property type="project" value="InterPro"/>
</dbReference>
<protein>
    <recommendedName>
        <fullName evidence="2">histidine kinase</fullName>
        <ecNumber evidence="2">2.7.13.3</ecNumber>
    </recommendedName>
</protein>
<dbReference type="AlphaFoldDB" id="A0AB39R308"/>
<dbReference type="GO" id="GO:0005524">
    <property type="term" value="F:ATP binding"/>
    <property type="evidence" value="ECO:0007669"/>
    <property type="project" value="UniProtKB-KW"/>
</dbReference>
<keyword evidence="6 11" id="KW-0418">Kinase</keyword>
<evidence type="ECO:0000256" key="1">
    <source>
        <dbReference type="ARBA" id="ARBA00000085"/>
    </source>
</evidence>
<dbReference type="Gene3D" id="3.30.565.10">
    <property type="entry name" value="Histidine kinase-like ATPase, C-terminal domain"/>
    <property type="match status" value="1"/>
</dbReference>
<keyword evidence="5" id="KW-0547">Nucleotide-binding</keyword>
<accession>A0AB39R308</accession>
<dbReference type="SUPFAM" id="SSF55874">
    <property type="entry name" value="ATPase domain of HSP90 chaperone/DNA topoisomerase II/histidine kinase"/>
    <property type="match status" value="1"/>
</dbReference>
<dbReference type="EMBL" id="CP163441">
    <property type="protein sequence ID" value="XDQ49126.1"/>
    <property type="molecule type" value="Genomic_DNA"/>
</dbReference>
<organism evidence="11">
    <name type="scientific">Streptomyces sp. R39</name>
    <dbReference type="NCBI Taxonomy" id="3238631"/>
    <lineage>
        <taxon>Bacteria</taxon>
        <taxon>Bacillati</taxon>
        <taxon>Actinomycetota</taxon>
        <taxon>Actinomycetes</taxon>
        <taxon>Kitasatosporales</taxon>
        <taxon>Streptomycetaceae</taxon>
        <taxon>Streptomyces</taxon>
    </lineage>
</organism>
<evidence type="ECO:0000256" key="5">
    <source>
        <dbReference type="ARBA" id="ARBA00022741"/>
    </source>
</evidence>
<keyword evidence="4" id="KW-0808">Transferase</keyword>
<dbReference type="PANTHER" id="PTHR24421">
    <property type="entry name" value="NITRATE/NITRITE SENSOR PROTEIN NARX-RELATED"/>
    <property type="match status" value="1"/>
</dbReference>
<dbReference type="GO" id="GO:0016020">
    <property type="term" value="C:membrane"/>
    <property type="evidence" value="ECO:0007669"/>
    <property type="project" value="InterPro"/>
</dbReference>
<evidence type="ECO:0000256" key="3">
    <source>
        <dbReference type="ARBA" id="ARBA00022553"/>
    </source>
</evidence>
<sequence length="310" mass="32480">MSGAAAVVARVWDLPGEPGAAANLALLVLGGSAIRTLPTRAAAVTATAGTVIMAVGFLTADPGAGVTGTPFRVGIEGWCVACGAGLWLRFLDYRRHVGTEEVRRDERLALARELHDVVAHHITGIVLQAQGARIVGRGHSEKLDRSLAGIEEAGTEALASMRRVVGLLRDADDGATTSPGPEQLAELVRRFDGHGPAVRLCLPDEQMPWPPEVTTTVYRIVQESLTNIARHAAHARSATVSVTQEPDEVTVEITNDAAPGPARHRQDGGFGLIGMRERVEALGGTLRAGPGHGVGWAVVATLPVPSGESR</sequence>
<dbReference type="EC" id="2.7.13.3" evidence="2"/>
<feature type="domain" description="Signal transduction histidine kinase subgroup 3 dimerisation and phosphoacceptor" evidence="10">
    <location>
        <begin position="106"/>
        <end position="172"/>
    </location>
</feature>
<dbReference type="GO" id="GO:0046983">
    <property type="term" value="F:protein dimerization activity"/>
    <property type="evidence" value="ECO:0007669"/>
    <property type="project" value="InterPro"/>
</dbReference>
<evidence type="ECO:0000313" key="11">
    <source>
        <dbReference type="EMBL" id="XDQ49126.1"/>
    </source>
</evidence>
<dbReference type="InterPro" id="IPR036890">
    <property type="entry name" value="HATPase_C_sf"/>
</dbReference>
<proteinExistence type="predicted"/>
<keyword evidence="3" id="KW-0597">Phosphoprotein</keyword>
<dbReference type="Gene3D" id="1.20.5.1930">
    <property type="match status" value="1"/>
</dbReference>
<dbReference type="CDD" id="cd16917">
    <property type="entry name" value="HATPase_UhpB-NarQ-NarX-like"/>
    <property type="match status" value="1"/>
</dbReference>
<name>A0AB39R308_9ACTN</name>
<evidence type="ECO:0000256" key="8">
    <source>
        <dbReference type="ARBA" id="ARBA00023012"/>
    </source>
</evidence>
<evidence type="ECO:0000256" key="6">
    <source>
        <dbReference type="ARBA" id="ARBA00022777"/>
    </source>
</evidence>
<comment type="catalytic activity">
    <reaction evidence="1">
        <text>ATP + protein L-histidine = ADP + protein N-phospho-L-histidine.</text>
        <dbReference type="EC" id="2.7.13.3"/>
    </reaction>
</comment>
<dbReference type="PANTHER" id="PTHR24421:SF10">
    <property type="entry name" value="NITRATE_NITRITE SENSOR PROTEIN NARQ"/>
    <property type="match status" value="1"/>
</dbReference>
<gene>
    <name evidence="11" type="ORF">AB5J52_46470</name>
</gene>
<keyword evidence="7" id="KW-0067">ATP-binding</keyword>
<dbReference type="InterPro" id="IPR003594">
    <property type="entry name" value="HATPase_dom"/>
</dbReference>
<reference evidence="11" key="1">
    <citation type="submission" date="2024-07" db="EMBL/GenBank/DDBJ databases">
        <authorList>
            <person name="Yu S.T."/>
        </authorList>
    </citation>
    <scope>NUCLEOTIDE SEQUENCE</scope>
    <source>
        <strain evidence="11">R39</strain>
    </source>
</reference>
<dbReference type="RefSeq" id="WP_369227784.1">
    <property type="nucleotide sequence ID" value="NZ_CP163441.1"/>
</dbReference>
<feature type="domain" description="Histidine kinase/HSP90-like ATPase" evidence="9">
    <location>
        <begin position="215"/>
        <end position="305"/>
    </location>
</feature>
<keyword evidence="8" id="KW-0902">Two-component regulatory system</keyword>
<evidence type="ECO:0000256" key="4">
    <source>
        <dbReference type="ARBA" id="ARBA00022679"/>
    </source>
</evidence>
<dbReference type="InterPro" id="IPR011712">
    <property type="entry name" value="Sig_transdc_His_kin_sub3_dim/P"/>
</dbReference>
<evidence type="ECO:0000256" key="7">
    <source>
        <dbReference type="ARBA" id="ARBA00022840"/>
    </source>
</evidence>
<dbReference type="Pfam" id="PF07730">
    <property type="entry name" value="HisKA_3"/>
    <property type="match status" value="1"/>
</dbReference>
<dbReference type="InterPro" id="IPR050482">
    <property type="entry name" value="Sensor_HK_TwoCompSys"/>
</dbReference>
<evidence type="ECO:0000256" key="2">
    <source>
        <dbReference type="ARBA" id="ARBA00012438"/>
    </source>
</evidence>